<evidence type="ECO:0000313" key="2">
    <source>
        <dbReference type="EMBL" id="KAF5759502.1"/>
    </source>
</evidence>
<keyword evidence="3" id="KW-1185">Reference proteome</keyword>
<proteinExistence type="predicted"/>
<organism evidence="2 3">
    <name type="scientific">Helianthus annuus</name>
    <name type="common">Common sunflower</name>
    <dbReference type="NCBI Taxonomy" id="4232"/>
    <lineage>
        <taxon>Eukaryota</taxon>
        <taxon>Viridiplantae</taxon>
        <taxon>Streptophyta</taxon>
        <taxon>Embryophyta</taxon>
        <taxon>Tracheophyta</taxon>
        <taxon>Spermatophyta</taxon>
        <taxon>Magnoliopsida</taxon>
        <taxon>eudicotyledons</taxon>
        <taxon>Gunneridae</taxon>
        <taxon>Pentapetalae</taxon>
        <taxon>asterids</taxon>
        <taxon>campanulids</taxon>
        <taxon>Asterales</taxon>
        <taxon>Asteraceae</taxon>
        <taxon>Asteroideae</taxon>
        <taxon>Heliantheae alliance</taxon>
        <taxon>Heliantheae</taxon>
        <taxon>Helianthus</taxon>
    </lineage>
</organism>
<feature type="compositionally biased region" description="Basic and acidic residues" evidence="1">
    <location>
        <begin position="41"/>
        <end position="54"/>
    </location>
</feature>
<accession>A0A9K3DQ02</accession>
<dbReference type="Proteomes" id="UP000215914">
    <property type="component" value="Unassembled WGS sequence"/>
</dbReference>
<sequence length="204" mass="21653">MLCFEKGAKSGKGSRKIDISHITPPTSPPSRTFDLSPPPADRGKRKEDDADVKQVGEGGGDAGVGAAGAGAAGGGDDVVEESSEATPHHTVYTKVIRGSSQGGASGTHHSPKYEHVQGGSWDTHNPACADLPHAPRWNLTQGSRMSELANCREFFSLSLPPAERLFQKTRNRLDLLDDHIHVGSNFCHLSRDRPGVATDGGGYY</sequence>
<comment type="caution">
    <text evidence="2">The sequence shown here is derived from an EMBL/GenBank/DDBJ whole genome shotgun (WGS) entry which is preliminary data.</text>
</comment>
<reference evidence="2" key="2">
    <citation type="submission" date="2020-06" db="EMBL/GenBank/DDBJ databases">
        <title>Helianthus annuus Genome sequencing and assembly Release 2.</title>
        <authorList>
            <person name="Gouzy J."/>
            <person name="Langlade N."/>
            <person name="Munos S."/>
        </authorList>
    </citation>
    <scope>NUCLEOTIDE SEQUENCE</scope>
    <source>
        <tissue evidence="2">Leaves</tissue>
    </source>
</reference>
<dbReference type="AlphaFoldDB" id="A0A9K3DQ02"/>
<gene>
    <name evidence="2" type="ORF">HanXRQr2_Chr16g0742041</name>
</gene>
<feature type="region of interest" description="Disordered" evidence="1">
    <location>
        <begin position="1"/>
        <end position="119"/>
    </location>
</feature>
<reference evidence="2" key="1">
    <citation type="journal article" date="2017" name="Nature">
        <title>The sunflower genome provides insights into oil metabolism, flowering and Asterid evolution.</title>
        <authorList>
            <person name="Badouin H."/>
            <person name="Gouzy J."/>
            <person name="Grassa C.J."/>
            <person name="Murat F."/>
            <person name="Staton S.E."/>
            <person name="Cottret L."/>
            <person name="Lelandais-Briere C."/>
            <person name="Owens G.L."/>
            <person name="Carrere S."/>
            <person name="Mayjonade B."/>
            <person name="Legrand L."/>
            <person name="Gill N."/>
            <person name="Kane N.C."/>
            <person name="Bowers J.E."/>
            <person name="Hubner S."/>
            <person name="Bellec A."/>
            <person name="Berard A."/>
            <person name="Berges H."/>
            <person name="Blanchet N."/>
            <person name="Boniface M.C."/>
            <person name="Brunel D."/>
            <person name="Catrice O."/>
            <person name="Chaidir N."/>
            <person name="Claudel C."/>
            <person name="Donnadieu C."/>
            <person name="Faraut T."/>
            <person name="Fievet G."/>
            <person name="Helmstetter N."/>
            <person name="King M."/>
            <person name="Knapp S.J."/>
            <person name="Lai Z."/>
            <person name="Le Paslier M.C."/>
            <person name="Lippi Y."/>
            <person name="Lorenzon L."/>
            <person name="Mandel J.R."/>
            <person name="Marage G."/>
            <person name="Marchand G."/>
            <person name="Marquand E."/>
            <person name="Bret-Mestries E."/>
            <person name="Morien E."/>
            <person name="Nambeesan S."/>
            <person name="Nguyen T."/>
            <person name="Pegot-Espagnet P."/>
            <person name="Pouilly N."/>
            <person name="Raftis F."/>
            <person name="Sallet E."/>
            <person name="Schiex T."/>
            <person name="Thomas J."/>
            <person name="Vandecasteele C."/>
            <person name="Vares D."/>
            <person name="Vear F."/>
            <person name="Vautrin S."/>
            <person name="Crespi M."/>
            <person name="Mangin B."/>
            <person name="Burke J.M."/>
            <person name="Salse J."/>
            <person name="Munos S."/>
            <person name="Vincourt P."/>
            <person name="Rieseberg L.H."/>
            <person name="Langlade N.B."/>
        </authorList>
    </citation>
    <scope>NUCLEOTIDE SEQUENCE</scope>
    <source>
        <tissue evidence="2">Leaves</tissue>
    </source>
</reference>
<dbReference type="Gramene" id="mRNA:HanXRQr2_Chr16g0742041">
    <property type="protein sequence ID" value="CDS:HanXRQr2_Chr16g0742041.1"/>
    <property type="gene ID" value="HanXRQr2_Chr16g0742041"/>
</dbReference>
<evidence type="ECO:0000313" key="3">
    <source>
        <dbReference type="Proteomes" id="UP000215914"/>
    </source>
</evidence>
<name>A0A9K3DQ02_HELAN</name>
<feature type="compositionally biased region" description="Gly residues" evidence="1">
    <location>
        <begin position="56"/>
        <end position="76"/>
    </location>
</feature>
<evidence type="ECO:0000256" key="1">
    <source>
        <dbReference type="SAM" id="MobiDB-lite"/>
    </source>
</evidence>
<protein>
    <submittedName>
        <fullName evidence="2">Uncharacterized protein</fullName>
    </submittedName>
</protein>
<dbReference type="EMBL" id="MNCJ02000331">
    <property type="protein sequence ID" value="KAF5759502.1"/>
    <property type="molecule type" value="Genomic_DNA"/>
</dbReference>